<sequence length="877" mass="97712">MAWPTRESKSSYCQTPGDPDMETLSYWLANLEPILRAETVGEIIVVLANRTGAEEEVVYAGTSAVLGINAGEVKVYGILGRGENQLLVVDTNKRPQAKLIAEPGDVIGTSDKATASSDVSRAGTSSFNEISDLSANSRNTAPQAVIGTSDKTNTSSDVSRTWTSIFTESSGLSAKTRTTAPTSEKDTKWGKYSLNQSTPPILWPSPVPGQMEEEIGDDIKSNESADSCVETILSSGQSFANQGIRDTAEKVMLRIFVRDEVLSPLFAQSLDKFDTDRVVKNLASFIKGFCCLLSREQPSPDQKKGIKFLRHRARQFAALICEELNPVKLSHELERSKSCSAEKKARLAHWISGASSSPLLTNFSIASDEEYGSEADSLSTSDGLPPVLEEIKDFMFQGEPLELFRHHFARFAAGASIKEWNALIKGDDDLSSKSKTEILPTQNQPLKTGPITLWALLQDEITLHQDEKSFRVFWRCRCNRRFEARIPGTDRRVAEEFLRQMDWNVHRDGPMVTHLFTSKWLEDLVWTLAPGLLGRFSWENSAAPANSSDLEAGGGSGFERTSSRSSGRSSDLSSGGSSGSPVPEMDIGTSHNSSATKITNPIYICLYKRKDGFWRLRHANLPRSGTNNQLLGAAQGNNTMELPTYSLNMNKVLFLALREKLFRKRSFWTSEREGSGSLGQWKLKISCCLRRSTHWFSRLFNPTFISGLEFWEFKLNPAPKLVDPFQKDKLPHEQPLSQPYSNTTNSNEHTIDEWEYSALTGQDLNNFKGLIGGSFMLHLLKYPDDVKPDLPIWTGLPKKIRRKFINQDRFQKVGWGFQVEYERNSVAFVVIWSPFIIIGFLIATCLSIKFQWPISAGITLALVLPTLVILLIACQVI</sequence>
<organism evidence="3 4">
    <name type="scientific">Hyaloscypha variabilis (strain UAMH 11265 / GT02V1 / F)</name>
    <name type="common">Meliniomyces variabilis</name>
    <dbReference type="NCBI Taxonomy" id="1149755"/>
    <lineage>
        <taxon>Eukaryota</taxon>
        <taxon>Fungi</taxon>
        <taxon>Dikarya</taxon>
        <taxon>Ascomycota</taxon>
        <taxon>Pezizomycotina</taxon>
        <taxon>Leotiomycetes</taxon>
        <taxon>Helotiales</taxon>
        <taxon>Hyaloscyphaceae</taxon>
        <taxon>Hyaloscypha</taxon>
        <taxon>Hyaloscypha variabilis</taxon>
    </lineage>
</organism>
<proteinExistence type="predicted"/>
<dbReference type="AlphaFoldDB" id="A0A2J6RRK6"/>
<dbReference type="Proteomes" id="UP000235786">
    <property type="component" value="Unassembled WGS sequence"/>
</dbReference>
<dbReference type="STRING" id="1149755.A0A2J6RRK6"/>
<dbReference type="GO" id="GO:0070773">
    <property type="term" value="F:protein-N-terminal glutamine amidohydrolase activity"/>
    <property type="evidence" value="ECO:0007669"/>
    <property type="project" value="InterPro"/>
</dbReference>
<name>A0A2J6RRK6_HYAVF</name>
<dbReference type="GO" id="GO:0008418">
    <property type="term" value="F:protein-N-terminal asparagine amidohydrolase activity"/>
    <property type="evidence" value="ECO:0007669"/>
    <property type="project" value="InterPro"/>
</dbReference>
<reference evidence="3 4" key="1">
    <citation type="submission" date="2016-04" db="EMBL/GenBank/DDBJ databases">
        <title>A degradative enzymes factory behind the ericoid mycorrhizal symbiosis.</title>
        <authorList>
            <consortium name="DOE Joint Genome Institute"/>
            <person name="Martino E."/>
            <person name="Morin E."/>
            <person name="Grelet G."/>
            <person name="Kuo A."/>
            <person name="Kohler A."/>
            <person name="Daghino S."/>
            <person name="Barry K."/>
            <person name="Choi C."/>
            <person name="Cichocki N."/>
            <person name="Clum A."/>
            <person name="Copeland A."/>
            <person name="Hainaut M."/>
            <person name="Haridas S."/>
            <person name="Labutti K."/>
            <person name="Lindquist E."/>
            <person name="Lipzen A."/>
            <person name="Khouja H.-R."/>
            <person name="Murat C."/>
            <person name="Ohm R."/>
            <person name="Olson A."/>
            <person name="Spatafora J."/>
            <person name="Veneault-Fourrey C."/>
            <person name="Henrissat B."/>
            <person name="Grigoriev I."/>
            <person name="Martin F."/>
            <person name="Perotto S."/>
        </authorList>
    </citation>
    <scope>NUCLEOTIDE SEQUENCE [LARGE SCALE GENOMIC DNA]</scope>
    <source>
        <strain evidence="3 4">F</strain>
    </source>
</reference>
<feature type="compositionally biased region" description="Low complexity" evidence="1">
    <location>
        <begin position="558"/>
        <end position="575"/>
    </location>
</feature>
<keyword evidence="2" id="KW-0472">Membrane</keyword>
<feature type="transmembrane region" description="Helical" evidence="2">
    <location>
        <begin position="826"/>
        <end position="847"/>
    </location>
</feature>
<evidence type="ECO:0000313" key="3">
    <source>
        <dbReference type="EMBL" id="PMD41151.1"/>
    </source>
</evidence>
<keyword evidence="2" id="KW-1133">Transmembrane helix</keyword>
<dbReference type="OrthoDB" id="3560012at2759"/>
<gene>
    <name evidence="3" type="ORF">L207DRAFT_581600</name>
</gene>
<dbReference type="EMBL" id="KZ613944">
    <property type="protein sequence ID" value="PMD41151.1"/>
    <property type="molecule type" value="Genomic_DNA"/>
</dbReference>
<dbReference type="PANTHER" id="PTHR11750">
    <property type="entry name" value="PROTEIN N-TERMINAL AMIDASE"/>
    <property type="match status" value="1"/>
</dbReference>
<evidence type="ECO:0000256" key="2">
    <source>
        <dbReference type="SAM" id="Phobius"/>
    </source>
</evidence>
<keyword evidence="4" id="KW-1185">Reference proteome</keyword>
<dbReference type="PANTHER" id="PTHR11750:SF26">
    <property type="entry name" value="PROTEIN N-TERMINAL AMIDASE"/>
    <property type="match status" value="1"/>
</dbReference>
<accession>A0A2J6RRK6</accession>
<evidence type="ECO:0000256" key="1">
    <source>
        <dbReference type="SAM" id="MobiDB-lite"/>
    </source>
</evidence>
<dbReference type="InterPro" id="IPR039703">
    <property type="entry name" value="Nta1"/>
</dbReference>
<evidence type="ECO:0000313" key="4">
    <source>
        <dbReference type="Proteomes" id="UP000235786"/>
    </source>
</evidence>
<feature type="region of interest" description="Disordered" evidence="1">
    <location>
        <begin position="544"/>
        <end position="593"/>
    </location>
</feature>
<feature type="transmembrane region" description="Helical" evidence="2">
    <location>
        <begin position="854"/>
        <end position="873"/>
    </location>
</feature>
<dbReference type="GO" id="GO:0030163">
    <property type="term" value="P:protein catabolic process"/>
    <property type="evidence" value="ECO:0007669"/>
    <property type="project" value="TreeGrafter"/>
</dbReference>
<protein>
    <submittedName>
        <fullName evidence="3">Uncharacterized protein</fullName>
    </submittedName>
</protein>
<keyword evidence="2" id="KW-0812">Transmembrane</keyword>